<dbReference type="Pfam" id="PF14383">
    <property type="entry name" value="VARLMGL"/>
    <property type="match status" value="1"/>
</dbReference>
<dbReference type="PANTHER" id="PTHR40836">
    <property type="entry name" value="RB1-INDUCIBLE COILED-COIL PROTEIN"/>
    <property type="match status" value="1"/>
</dbReference>
<accession>A0A6P5GZQ9</accession>
<evidence type="ECO:0000259" key="3">
    <source>
        <dbReference type="Pfam" id="PF14383"/>
    </source>
</evidence>
<dbReference type="InterPro" id="IPR025486">
    <property type="entry name" value="DUF4378"/>
</dbReference>
<dbReference type="GeneID" id="109727578"/>
<sequence>MADILHYYDLNQASSSWKSSRKLRGDGLEAPRNSFDFAAAASHMHYVFDDNVPFSCQVLHRQRKISYADRGTATMKKLIDDEMSNRANEWHDPPSVVARLMGMDLTPAKSNSKVCSKEIEAQKPVKSTAAKHTVNSSSYSSKHDSGRIRSVWSRATLREHPQEALLQKFKKDFEEWQASNVLKHSEALLAERCADKGKYTQILAQENLNKQKMARYADPKRRNSAQMKLLEPRLKPETKFGGRASAEIVDNLKNNVDLVANVGDENERCCSPTRIIILKPSFERRVGSRESWVGSTETNEDCSVEEFLEEVKRKIKYEVQEKHRSNARKRGSRNDTLFSERSTDPKQIAHEIAKHIRESVTRDVGKKLARFESTESHGSDFRRDTRRILEERLKHVLEDEIDLEDETSAPTRNKGRAKSLSDFSNIGCSISRHKRDVELSDSSRNLLRSFSAPVPGSAFGKLLLEDQHILTGAHIRRKHELSEKTSREVKKSRRENLNLRGRVLNLKENFKLFGKKPNSSKNPAVSNRNSPKVIKTTPSAIMKCGIAKDNATEVPPSPASISSSSRDESRTPDNLSPVSPLEVQLTDSQPSQSFVEDLNFDFPELNDQLEQVENEEPEESTTKEETKTETETENLYEMFEVKSGDEAYIRDILIAAGFYEDRYSNYKSPQRVAPTSSIPYRVFEEVEEAYNRLAKIENEDSLVDHKMLFDLVNEALQSVIDNPRNCNSTLRRWILERAVAPRGKELLSDLWCQIRAFRDLPMHEMQTIGGVTARDAKLAPRSRKFYDDIDSSGKKIEFAILGELIDEFVQEMRLDGAANELHSL</sequence>
<dbReference type="RefSeq" id="XP_020113317.1">
    <property type="nucleotide sequence ID" value="XM_020257728.1"/>
</dbReference>
<feature type="domain" description="DUF3741" evidence="3">
    <location>
        <begin position="93"/>
        <end position="110"/>
    </location>
</feature>
<feature type="region of interest" description="Disordered" evidence="1">
    <location>
        <begin position="611"/>
        <end position="630"/>
    </location>
</feature>
<keyword evidence="4" id="KW-1185">Reference proteome</keyword>
<dbReference type="InterPro" id="IPR032795">
    <property type="entry name" value="DUF3741-assoc"/>
</dbReference>
<organism evidence="4 5">
    <name type="scientific">Ananas comosus</name>
    <name type="common">Pineapple</name>
    <name type="synonym">Ananas ananas</name>
    <dbReference type="NCBI Taxonomy" id="4615"/>
    <lineage>
        <taxon>Eukaryota</taxon>
        <taxon>Viridiplantae</taxon>
        <taxon>Streptophyta</taxon>
        <taxon>Embryophyta</taxon>
        <taxon>Tracheophyta</taxon>
        <taxon>Spermatophyta</taxon>
        <taxon>Magnoliopsida</taxon>
        <taxon>Liliopsida</taxon>
        <taxon>Poales</taxon>
        <taxon>Bromeliaceae</taxon>
        <taxon>Bromelioideae</taxon>
        <taxon>Ananas</taxon>
    </lineage>
</organism>
<feature type="region of interest" description="Disordered" evidence="1">
    <location>
        <begin position="321"/>
        <end position="346"/>
    </location>
</feature>
<protein>
    <submittedName>
        <fullName evidence="5">Uncharacterized protein LOC109727578</fullName>
    </submittedName>
</protein>
<feature type="region of interest" description="Disordered" evidence="1">
    <location>
        <begin position="548"/>
        <end position="590"/>
    </location>
</feature>
<evidence type="ECO:0000259" key="2">
    <source>
        <dbReference type="Pfam" id="PF14309"/>
    </source>
</evidence>
<proteinExistence type="predicted"/>
<dbReference type="OrthoDB" id="446244at2759"/>
<reference evidence="4" key="1">
    <citation type="journal article" date="2015" name="Nat. Genet.">
        <title>The pineapple genome and the evolution of CAM photosynthesis.</title>
        <authorList>
            <person name="Ming R."/>
            <person name="VanBuren R."/>
            <person name="Wai C.M."/>
            <person name="Tang H."/>
            <person name="Schatz M.C."/>
            <person name="Bowers J.E."/>
            <person name="Lyons E."/>
            <person name="Wang M.L."/>
            <person name="Chen J."/>
            <person name="Biggers E."/>
            <person name="Zhang J."/>
            <person name="Huang L."/>
            <person name="Zhang L."/>
            <person name="Miao W."/>
            <person name="Zhang J."/>
            <person name="Ye Z."/>
            <person name="Miao C."/>
            <person name="Lin Z."/>
            <person name="Wang H."/>
            <person name="Zhou H."/>
            <person name="Yim W.C."/>
            <person name="Priest H.D."/>
            <person name="Zheng C."/>
            <person name="Woodhouse M."/>
            <person name="Edger P.P."/>
            <person name="Guyot R."/>
            <person name="Guo H.B."/>
            <person name="Guo H."/>
            <person name="Zheng G."/>
            <person name="Singh R."/>
            <person name="Sharma A."/>
            <person name="Min X."/>
            <person name="Zheng Y."/>
            <person name="Lee H."/>
            <person name="Gurtowski J."/>
            <person name="Sedlazeck F.J."/>
            <person name="Harkess A."/>
            <person name="McKain M.R."/>
            <person name="Liao Z."/>
            <person name="Fang J."/>
            <person name="Liu J."/>
            <person name="Zhang X."/>
            <person name="Zhang Q."/>
            <person name="Hu W."/>
            <person name="Qin Y."/>
            <person name="Wang K."/>
            <person name="Chen L.Y."/>
            <person name="Shirley N."/>
            <person name="Lin Y.R."/>
            <person name="Liu L.Y."/>
            <person name="Hernandez A.G."/>
            <person name="Wright C.L."/>
            <person name="Bulone V."/>
            <person name="Tuskan G.A."/>
            <person name="Heath K."/>
            <person name="Zee F."/>
            <person name="Moore P.H."/>
            <person name="Sunkar R."/>
            <person name="Leebens-Mack J.H."/>
            <person name="Mockler T."/>
            <person name="Bennetzen J.L."/>
            <person name="Freeling M."/>
            <person name="Sankoff D."/>
            <person name="Paterson A.H."/>
            <person name="Zhu X."/>
            <person name="Yang X."/>
            <person name="Smith J.A."/>
            <person name="Cushman J.C."/>
            <person name="Paull R.E."/>
            <person name="Yu Q."/>
        </authorList>
    </citation>
    <scope>NUCLEOTIDE SEQUENCE [LARGE SCALE GENOMIC DNA]</scope>
    <source>
        <strain evidence="4">cv. F153</strain>
    </source>
</reference>
<gene>
    <name evidence="5" type="primary">LOC109727578</name>
</gene>
<dbReference type="PANTHER" id="PTHR40836:SF4">
    <property type="entry name" value="RB1-INDUCIBLE COILED-COIL PROTEIN"/>
    <property type="match status" value="1"/>
</dbReference>
<evidence type="ECO:0000313" key="4">
    <source>
        <dbReference type="Proteomes" id="UP000515123"/>
    </source>
</evidence>
<evidence type="ECO:0000313" key="5">
    <source>
        <dbReference type="RefSeq" id="XP_020113317.1"/>
    </source>
</evidence>
<name>A0A6P5GZQ9_ANACO</name>
<dbReference type="Proteomes" id="UP000515123">
    <property type="component" value="Linkage group 22"/>
</dbReference>
<dbReference type="AlphaFoldDB" id="A0A6P5GZQ9"/>
<dbReference type="Pfam" id="PF14309">
    <property type="entry name" value="DUF4378"/>
    <property type="match status" value="1"/>
</dbReference>
<reference evidence="5" key="2">
    <citation type="submission" date="2025-08" db="UniProtKB">
        <authorList>
            <consortium name="RefSeq"/>
        </authorList>
    </citation>
    <scope>IDENTIFICATION</scope>
    <source>
        <tissue evidence="5">Leaf</tissue>
    </source>
</reference>
<feature type="domain" description="DUF4378" evidence="2">
    <location>
        <begin position="646"/>
        <end position="807"/>
    </location>
</feature>
<feature type="compositionally biased region" description="Basic and acidic residues" evidence="1">
    <location>
        <begin position="620"/>
        <end position="630"/>
    </location>
</feature>
<evidence type="ECO:0000256" key="1">
    <source>
        <dbReference type="SAM" id="MobiDB-lite"/>
    </source>
</evidence>